<evidence type="ECO:0000256" key="2">
    <source>
        <dbReference type="SAM" id="Phobius"/>
    </source>
</evidence>
<protein>
    <submittedName>
        <fullName evidence="3">DUF4407 domain-containing protein</fullName>
    </submittedName>
</protein>
<feature type="coiled-coil region" evidence="1">
    <location>
        <begin position="243"/>
        <end position="298"/>
    </location>
</feature>
<feature type="transmembrane region" description="Helical" evidence="2">
    <location>
        <begin position="93"/>
        <end position="114"/>
    </location>
</feature>
<sequence>MLKPAKQLAHSAKGALPMKSFLTSPALSNNSPAPEINFLVKFLWFCAGANTSVLKKCQVDHDKYAAIGFIILLTAILASVSGGYALWTVFNSQAMATLLGGFWGLMIGSLDRFLVSTTRKEDHWSFQQTAFITIRVIVAIFIALVVAKPLEIKIFEKPIRAKLVEENSLQRSADQQRLIKAYSEIKDKEKANQALEKELDRLKQQRDQKSQEVICEIDGTCGTTKVGHGPAFREKQKDLNVISQEYEKKKQDSEKQINENRQRIAELTKKRDFELAKIDNEREKADDIMTQLEILDKLANKKAIFITLLFVLIDVSPILAKMLLKRSLYDIALEKEEETQLNIYLRSLSVNENYSLQQLEITEEVQQRAITNVIQSDDFKQLINQLSQVYTNKLSREISQLGKEFNPSNYKHKIKQEMDKQAKSQTIPTMVEEELRHRRTVNKVEKAHQDSLETMEDYVTNYTTNGRPNHPINNDDPWQ</sequence>
<feature type="transmembrane region" description="Helical" evidence="2">
    <location>
        <begin position="126"/>
        <end position="147"/>
    </location>
</feature>
<reference evidence="3 4" key="1">
    <citation type="submission" date="2019-01" db="EMBL/GenBank/DDBJ databases">
        <title>Coherence of Microcystis species and biogeography revealed through population genomics.</title>
        <authorList>
            <person name="Perez-Carrascal O.M."/>
            <person name="Terrat Y."/>
            <person name="Giani A."/>
            <person name="Fortin N."/>
            <person name="Tromas N."/>
            <person name="Shapiro B.J."/>
        </authorList>
    </citation>
    <scope>NUCLEOTIDE SEQUENCE [LARGE SCALE GENOMIC DNA]</scope>
    <source>
        <strain evidence="3">Ma_QC_Ca_00000000_S207</strain>
    </source>
</reference>
<feature type="coiled-coil region" evidence="1">
    <location>
        <begin position="178"/>
        <end position="212"/>
    </location>
</feature>
<evidence type="ECO:0000313" key="4">
    <source>
        <dbReference type="Proteomes" id="UP000320293"/>
    </source>
</evidence>
<gene>
    <name evidence="3" type="ORF">EWV91_05965</name>
</gene>
<dbReference type="Pfam" id="PF14362">
    <property type="entry name" value="DUF4407"/>
    <property type="match status" value="1"/>
</dbReference>
<keyword evidence="2" id="KW-1133">Transmembrane helix</keyword>
<comment type="caution">
    <text evidence="3">The sequence shown here is derived from an EMBL/GenBank/DDBJ whole genome shotgun (WGS) entry which is preliminary data.</text>
</comment>
<organism evidence="3 4">
    <name type="scientific">Microcystis aeruginosa Ma_QC_Ca_00000000_S207</name>
    <dbReference type="NCBI Taxonomy" id="2486251"/>
    <lineage>
        <taxon>Bacteria</taxon>
        <taxon>Bacillati</taxon>
        <taxon>Cyanobacteriota</taxon>
        <taxon>Cyanophyceae</taxon>
        <taxon>Oscillatoriophycideae</taxon>
        <taxon>Chroococcales</taxon>
        <taxon>Microcystaceae</taxon>
        <taxon>Microcystis</taxon>
    </lineage>
</organism>
<keyword evidence="1" id="KW-0175">Coiled coil</keyword>
<dbReference type="EMBL" id="SFBF01000106">
    <property type="protein sequence ID" value="TRU50470.1"/>
    <property type="molecule type" value="Genomic_DNA"/>
</dbReference>
<evidence type="ECO:0000313" key="3">
    <source>
        <dbReference type="EMBL" id="TRU50470.1"/>
    </source>
</evidence>
<dbReference type="InterPro" id="IPR025519">
    <property type="entry name" value="DUF4407"/>
</dbReference>
<name>A0A552FUS3_MICAE</name>
<keyword evidence="2" id="KW-0812">Transmembrane</keyword>
<dbReference type="Proteomes" id="UP000320293">
    <property type="component" value="Unassembled WGS sequence"/>
</dbReference>
<accession>A0A552FUS3</accession>
<keyword evidence="2" id="KW-0472">Membrane</keyword>
<feature type="transmembrane region" description="Helical" evidence="2">
    <location>
        <begin position="64"/>
        <end position="87"/>
    </location>
</feature>
<proteinExistence type="predicted"/>
<evidence type="ECO:0000256" key="1">
    <source>
        <dbReference type="SAM" id="Coils"/>
    </source>
</evidence>
<dbReference type="AlphaFoldDB" id="A0A552FUS3"/>